<accession>A0A401VXR0</accession>
<name>A0A401VXR0_STREY</name>
<organism evidence="2 3">
    <name type="scientific">Streptomyces paromomycinus</name>
    <name type="common">Streptomyces rimosus subsp. paromomycinus</name>
    <dbReference type="NCBI Taxonomy" id="92743"/>
    <lineage>
        <taxon>Bacteria</taxon>
        <taxon>Bacillati</taxon>
        <taxon>Actinomycetota</taxon>
        <taxon>Actinomycetes</taxon>
        <taxon>Kitasatosporales</taxon>
        <taxon>Streptomycetaceae</taxon>
        <taxon>Streptomyces</taxon>
    </lineage>
</organism>
<dbReference type="AlphaFoldDB" id="A0A401VXR0"/>
<gene>
    <name evidence="2" type="ORF">GKJPGBOP_01514</name>
</gene>
<feature type="region of interest" description="Disordered" evidence="1">
    <location>
        <begin position="162"/>
        <end position="189"/>
    </location>
</feature>
<reference evidence="2 3" key="1">
    <citation type="submission" date="2018-11" db="EMBL/GenBank/DDBJ databases">
        <title>Whole genome sequence of Streptomyces paromomycinus NBRC 15454(T).</title>
        <authorList>
            <person name="Komaki H."/>
            <person name="Tamura T."/>
        </authorList>
    </citation>
    <scope>NUCLEOTIDE SEQUENCE [LARGE SCALE GENOMIC DNA]</scope>
    <source>
        <strain evidence="2 3">NBRC 15454</strain>
    </source>
</reference>
<sequence length="189" mass="20864">MKPDIQHHLIPREDVLRLIGALNPIEAKCSESAQKWQLLDESGHMPAAPSFTELFQHATETQNLSRDAFRLTGDFAANPHSTTRAGRATLVHLAMASTTSAHAASHFSDTAEAALYLPVVSRPTDQHYLENRMVLDHASARAYLRRTSEAMRDALKELNGHLDSHRSFPAPSRQQSPAPPPPGLSGRHR</sequence>
<dbReference type="RefSeq" id="WP_125053070.1">
    <property type="nucleotide sequence ID" value="NZ_BHZD01000001.1"/>
</dbReference>
<evidence type="ECO:0000313" key="2">
    <source>
        <dbReference type="EMBL" id="GCD41857.1"/>
    </source>
</evidence>
<dbReference type="Proteomes" id="UP000286746">
    <property type="component" value="Unassembled WGS sequence"/>
</dbReference>
<dbReference type="EMBL" id="BHZD01000001">
    <property type="protein sequence ID" value="GCD41857.1"/>
    <property type="molecule type" value="Genomic_DNA"/>
</dbReference>
<protein>
    <submittedName>
        <fullName evidence="2">Uncharacterized protein</fullName>
    </submittedName>
</protein>
<evidence type="ECO:0000313" key="3">
    <source>
        <dbReference type="Proteomes" id="UP000286746"/>
    </source>
</evidence>
<keyword evidence="3" id="KW-1185">Reference proteome</keyword>
<evidence type="ECO:0000256" key="1">
    <source>
        <dbReference type="SAM" id="MobiDB-lite"/>
    </source>
</evidence>
<proteinExistence type="predicted"/>
<comment type="caution">
    <text evidence="2">The sequence shown here is derived from an EMBL/GenBank/DDBJ whole genome shotgun (WGS) entry which is preliminary data.</text>
</comment>